<evidence type="ECO:0000256" key="1">
    <source>
        <dbReference type="SAM" id="MobiDB-lite"/>
    </source>
</evidence>
<keyword evidence="2" id="KW-0812">Transmembrane</keyword>
<feature type="transmembrane region" description="Helical" evidence="2">
    <location>
        <begin position="70"/>
        <end position="96"/>
    </location>
</feature>
<dbReference type="Pfam" id="PF25963">
    <property type="entry name" value="Beta-barrel_AAEA"/>
    <property type="match status" value="1"/>
</dbReference>
<evidence type="ECO:0000259" key="4">
    <source>
        <dbReference type="Pfam" id="PF25963"/>
    </source>
</evidence>
<evidence type="ECO:0000256" key="2">
    <source>
        <dbReference type="SAM" id="Phobius"/>
    </source>
</evidence>
<dbReference type="Gene3D" id="2.40.50.100">
    <property type="match status" value="1"/>
</dbReference>
<gene>
    <name evidence="5" type="ORF">H0241_29835</name>
</gene>
<proteinExistence type="predicted"/>
<comment type="caution">
    <text evidence="5">The sequence shown here is derived from an EMBL/GenBank/DDBJ whole genome shotgun (WGS) entry which is preliminary data.</text>
</comment>
<accession>A0A838BET2</accession>
<name>A0A838BET2_9HYPH</name>
<dbReference type="RefSeq" id="WP_181061356.1">
    <property type="nucleotide sequence ID" value="NZ_JACDTY010000023.1"/>
</dbReference>
<keyword evidence="6" id="KW-1185">Reference proteome</keyword>
<dbReference type="EMBL" id="JACDTY010000023">
    <property type="protein sequence ID" value="MBA1144411.1"/>
    <property type="molecule type" value="Genomic_DNA"/>
</dbReference>
<evidence type="ECO:0000313" key="6">
    <source>
        <dbReference type="Proteomes" id="UP000558284"/>
    </source>
</evidence>
<keyword evidence="2" id="KW-0472">Membrane</keyword>
<dbReference type="SUPFAM" id="SSF111369">
    <property type="entry name" value="HlyD-like secretion proteins"/>
    <property type="match status" value="1"/>
</dbReference>
<sequence length="428" mass="45842">MDAQLKEEFVQEAALAPETEPPALTPKQIDNEALQVANLNLPVPAAPQDGAQTALMPQGQLTRRGAAMRLALAAVAKRLATLALALVAVLISVVAWDHYLTAPWTRDGRVRVQVASVAPEVTGRIKELRVADNQFVHKGDVLYVLDPFDFDVALQSTRAALQQRAADVQVKQRQSERQGKLSSLATTPEQQQVYAGNAIQAEAAFEAAQSQVALAEVNLKRTEIRSPVNGYVTNLLLRAGDYARQGIANVSIIDTDSFWIDGYFEETKMARVCTGAQVEAKLMGYSTPIIGHVSTITRGLSVSNAAAGAQGLPNVDPIYTWVRLAQRVPVRIAIDEVPPGVPLVSGMTATVTVRDHSAADHSTWLDGAHASLSNVLDGPVARPDCIPTVTADGELAQSVPEWEAQATLEPDQINPGLASSIQAPPRQD</sequence>
<dbReference type="InterPro" id="IPR058634">
    <property type="entry name" value="AaeA-lik-b-barrel"/>
</dbReference>
<dbReference type="PANTHER" id="PTHR30367">
    <property type="entry name" value="P-HYDROXYBENZOIC ACID EFFLUX PUMP SUBUNIT AAEA-RELATED"/>
    <property type="match status" value="1"/>
</dbReference>
<dbReference type="Pfam" id="PF25917">
    <property type="entry name" value="BSH_RND"/>
    <property type="match status" value="1"/>
</dbReference>
<dbReference type="InterPro" id="IPR058625">
    <property type="entry name" value="MdtA-like_BSH"/>
</dbReference>
<keyword evidence="2" id="KW-1133">Transmembrane helix</keyword>
<evidence type="ECO:0000259" key="3">
    <source>
        <dbReference type="Pfam" id="PF25917"/>
    </source>
</evidence>
<dbReference type="InterPro" id="IPR050393">
    <property type="entry name" value="MFP_Efflux_Pump"/>
</dbReference>
<dbReference type="Proteomes" id="UP000558284">
    <property type="component" value="Unassembled WGS sequence"/>
</dbReference>
<dbReference type="AlphaFoldDB" id="A0A838BET2"/>
<reference evidence="5 6" key="1">
    <citation type="submission" date="2020-07" db="EMBL/GenBank/DDBJ databases">
        <title>Definition of the novel symbiovar canariense within Mesorhizobium novociceri, a new species of genus Mesorhizobium nodulating Cicer canariense in the Caldera de Taburiente National Park (La Palma, Canary Islands).</title>
        <authorList>
            <person name="Leon-Barrios M."/>
            <person name="Perez-Yepez J."/>
            <person name="Flores-Felix J.D."/>
            <person name="Ramirez-Baena M.H."/>
            <person name="Pulido-Suarez L."/>
            <person name="Igual J.M."/>
            <person name="Velazquez E."/>
            <person name="Peix A."/>
        </authorList>
    </citation>
    <scope>NUCLEOTIDE SEQUENCE [LARGE SCALE GENOMIC DNA]</scope>
    <source>
        <strain evidence="5 6">CCANP35</strain>
    </source>
</reference>
<feature type="domain" description="p-hydroxybenzoic acid efflux pump subunit AaeA-like beta-barrel" evidence="4">
    <location>
        <begin position="257"/>
        <end position="353"/>
    </location>
</feature>
<evidence type="ECO:0000313" key="5">
    <source>
        <dbReference type="EMBL" id="MBA1144411.1"/>
    </source>
</evidence>
<dbReference type="Gene3D" id="2.40.30.170">
    <property type="match status" value="1"/>
</dbReference>
<dbReference type="PANTHER" id="PTHR30367:SF1">
    <property type="entry name" value="MULTIDRUG RESISTANCE PROTEIN MDTN"/>
    <property type="match status" value="1"/>
</dbReference>
<protein>
    <submittedName>
        <fullName evidence="5">HlyD family secretion protein</fullName>
    </submittedName>
</protein>
<feature type="domain" description="Multidrug resistance protein MdtA-like barrel-sandwich hybrid" evidence="3">
    <location>
        <begin position="114"/>
        <end position="253"/>
    </location>
</feature>
<organism evidence="5 6">
    <name type="scientific">Mesorhizobium neociceri</name>
    <dbReference type="NCBI Taxonomy" id="1307853"/>
    <lineage>
        <taxon>Bacteria</taxon>
        <taxon>Pseudomonadati</taxon>
        <taxon>Pseudomonadota</taxon>
        <taxon>Alphaproteobacteria</taxon>
        <taxon>Hyphomicrobiales</taxon>
        <taxon>Phyllobacteriaceae</taxon>
        <taxon>Mesorhizobium</taxon>
    </lineage>
</organism>
<feature type="region of interest" description="Disordered" evidence="1">
    <location>
        <begin position="401"/>
        <end position="428"/>
    </location>
</feature>